<sequence length="221" mass="24533">MQELRSANRLETFKAGKVVASLMLALSVLWSGVAAATEAAAGNGEDSAKPAAPLEQILETPMSVRESRERAQRAVNELSREIQNLKQSVVTLNKDLRVLEEDLLFPANTRFHVFLSLDVGEFFRLEGVELRLNNETVVSYLYSEEERAALAKGGMHRLHLGNVSAGEHTLSAFFIGQGPNGREYKRGSSLRFTKGQGPKYVELSIADSEARQQPEFAIREW</sequence>
<dbReference type="Proteomes" id="UP000663555">
    <property type="component" value="Chromosome"/>
</dbReference>
<gene>
    <name evidence="3" type="ORF">LPB19_01420</name>
</gene>
<evidence type="ECO:0000256" key="1">
    <source>
        <dbReference type="SAM" id="Coils"/>
    </source>
</evidence>
<evidence type="ECO:0000313" key="4">
    <source>
        <dbReference type="Proteomes" id="UP000663555"/>
    </source>
</evidence>
<keyword evidence="4" id="KW-1185">Reference proteome</keyword>
<dbReference type="EMBL" id="CP071247">
    <property type="protein sequence ID" value="QSP95111.1"/>
    <property type="molecule type" value="Genomic_DNA"/>
</dbReference>
<dbReference type="RefSeq" id="WP_206644318.1">
    <property type="nucleotide sequence ID" value="NZ_CP071247.1"/>
</dbReference>
<proteinExistence type="predicted"/>
<keyword evidence="1" id="KW-0175">Coiled coil</keyword>
<protein>
    <recommendedName>
        <fullName evidence="5">AraC family transcriptional regulator</fullName>
    </recommendedName>
</protein>
<name>A0ABX7MVI4_9GAMM</name>
<feature type="signal peptide" evidence="2">
    <location>
        <begin position="1"/>
        <end position="36"/>
    </location>
</feature>
<keyword evidence="2" id="KW-0732">Signal</keyword>
<evidence type="ECO:0000313" key="3">
    <source>
        <dbReference type="EMBL" id="QSP95111.1"/>
    </source>
</evidence>
<evidence type="ECO:0000256" key="2">
    <source>
        <dbReference type="SAM" id="SignalP"/>
    </source>
</evidence>
<feature type="chain" id="PRO_5047034564" description="AraC family transcriptional regulator" evidence="2">
    <location>
        <begin position="37"/>
        <end position="221"/>
    </location>
</feature>
<evidence type="ECO:0008006" key="5">
    <source>
        <dbReference type="Google" id="ProtNLM"/>
    </source>
</evidence>
<feature type="coiled-coil region" evidence="1">
    <location>
        <begin position="64"/>
        <end position="102"/>
    </location>
</feature>
<reference evidence="3 4" key="1">
    <citation type="submission" date="2021-03" db="EMBL/GenBank/DDBJ databases">
        <title>Genome sequencing of Marinobacter sp. LPB0319.</title>
        <authorList>
            <person name="Kim J."/>
        </authorList>
    </citation>
    <scope>NUCLEOTIDE SEQUENCE [LARGE SCALE GENOMIC DNA]</scope>
    <source>
        <strain evidence="3 4">LPB0319</strain>
    </source>
</reference>
<organism evidence="3 4">
    <name type="scientific">Marinobacter salinisoli</name>
    <dbReference type="NCBI Taxonomy" id="2769486"/>
    <lineage>
        <taxon>Bacteria</taxon>
        <taxon>Pseudomonadati</taxon>
        <taxon>Pseudomonadota</taxon>
        <taxon>Gammaproteobacteria</taxon>
        <taxon>Pseudomonadales</taxon>
        <taxon>Marinobacteraceae</taxon>
        <taxon>Marinobacter</taxon>
    </lineage>
</organism>
<accession>A0ABX7MVI4</accession>